<evidence type="ECO:0000313" key="1">
    <source>
        <dbReference type="EMBL" id="MCX5466493.1"/>
    </source>
</evidence>
<name>A0A9X3IF75_9GAMM</name>
<dbReference type="AlphaFoldDB" id="A0A9X3IF75"/>
<dbReference type="Proteomes" id="UP001146019">
    <property type="component" value="Unassembled WGS sequence"/>
</dbReference>
<sequence>MTMKDFAFQGKIYLGENVNGQPRNLKWVGDQSSLNFAMSIEKEERKENWSGNKGVSVVNIQSKAVSPELVLRELTPDNILLGVHGKLKKVEAGSVTAEPLPSNLVKDELILLAKGTISNLVITDSTATPTTLVDGTDYAIESTHSGLIKLLNVAAPLTQPFKAAYSHGGMISVSMLNAQPPVRYLYMEAINTVDGRRARVHLYKVQFDPMAQLPLTSQTLSEFTLNGATLIDAINTLDDDLGGYGKIEWLDEE</sequence>
<gene>
    <name evidence="1" type="ORF">OSH00_01935</name>
</gene>
<keyword evidence="2" id="KW-1185">Reference proteome</keyword>
<organism evidence="1 2">
    <name type="scientific">Acinetobacter nematophilus</name>
    <dbReference type="NCBI Taxonomy" id="2994642"/>
    <lineage>
        <taxon>Bacteria</taxon>
        <taxon>Pseudomonadati</taxon>
        <taxon>Pseudomonadota</taxon>
        <taxon>Gammaproteobacteria</taxon>
        <taxon>Moraxellales</taxon>
        <taxon>Moraxellaceae</taxon>
        <taxon>Acinetobacter</taxon>
    </lineage>
</organism>
<protein>
    <submittedName>
        <fullName evidence="1">Uncharacterized protein</fullName>
    </submittedName>
</protein>
<dbReference type="RefSeq" id="WP_266129011.1">
    <property type="nucleotide sequence ID" value="NZ_JAPKMY010000001.1"/>
</dbReference>
<dbReference type="EMBL" id="JAPKMY010000001">
    <property type="protein sequence ID" value="MCX5466493.1"/>
    <property type="molecule type" value="Genomic_DNA"/>
</dbReference>
<proteinExistence type="predicted"/>
<reference evidence="1" key="1">
    <citation type="submission" date="2022-11" db="EMBL/GenBank/DDBJ databases">
        <title>Biodiversity and phylogenetic relationships of bacteria.</title>
        <authorList>
            <person name="Machado R.A.R."/>
            <person name="Bhat A."/>
            <person name="Loulou A."/>
            <person name="Kallel S."/>
        </authorList>
    </citation>
    <scope>NUCLEOTIDE SEQUENCE</scope>
    <source>
        <strain evidence="1">A-IN1</strain>
    </source>
</reference>
<comment type="caution">
    <text evidence="1">The sequence shown here is derived from an EMBL/GenBank/DDBJ whole genome shotgun (WGS) entry which is preliminary data.</text>
</comment>
<dbReference type="InterPro" id="IPR016893">
    <property type="entry name" value="UCP028589"/>
</dbReference>
<dbReference type="PIRSF" id="PIRSF028589">
    <property type="entry name" value="UCP028589"/>
    <property type="match status" value="1"/>
</dbReference>
<accession>A0A9X3IF75</accession>
<evidence type="ECO:0000313" key="2">
    <source>
        <dbReference type="Proteomes" id="UP001146019"/>
    </source>
</evidence>